<gene>
    <name evidence="2" type="ORF">MR241_01915</name>
</gene>
<proteinExistence type="predicted"/>
<accession>A0AAE3FHI4</accession>
<dbReference type="Proteomes" id="UP001139365">
    <property type="component" value="Unassembled WGS sequence"/>
</dbReference>
<evidence type="ECO:0000313" key="3">
    <source>
        <dbReference type="Proteomes" id="UP001139365"/>
    </source>
</evidence>
<feature type="region of interest" description="Disordered" evidence="1">
    <location>
        <begin position="93"/>
        <end position="118"/>
    </location>
</feature>
<evidence type="ECO:0000313" key="2">
    <source>
        <dbReference type="EMBL" id="MCI5755032.1"/>
    </source>
</evidence>
<name>A0AAE3FHI4_9BACT</name>
<evidence type="ECO:0000256" key="1">
    <source>
        <dbReference type="SAM" id="MobiDB-lite"/>
    </source>
</evidence>
<sequence length="118" mass="13140">MKSKDFSAVARFPRKCGRKNTLSAYRQCKTNANRADADIPGENTLSATVCVGNGSLPDRSSRQIAQKTTLISVILTIDICLFYDIIKTDIANGCTKGQTHGKRNNRKKEKEHNHHHRG</sequence>
<feature type="compositionally biased region" description="Basic residues" evidence="1">
    <location>
        <begin position="99"/>
        <end position="118"/>
    </location>
</feature>
<organism evidence="2 3">
    <name type="scientific">Candidatus Colimorpha enterica</name>
    <dbReference type="NCBI Taxonomy" id="3083063"/>
    <lineage>
        <taxon>Bacteria</taxon>
        <taxon>Pseudomonadati</taxon>
        <taxon>Bacteroidota</taxon>
        <taxon>Bacteroidia</taxon>
        <taxon>Bacteroidales</taxon>
        <taxon>Candidatus Colimorpha</taxon>
    </lineage>
</organism>
<comment type="caution">
    <text evidence="2">The sequence shown here is derived from an EMBL/GenBank/DDBJ whole genome shotgun (WGS) entry which is preliminary data.</text>
</comment>
<protein>
    <submittedName>
        <fullName evidence="2">Uncharacterized protein</fullName>
    </submittedName>
</protein>
<reference evidence="2 3" key="1">
    <citation type="submission" date="2022-03" db="EMBL/GenBank/DDBJ databases">
        <title>Metagenome-assembled genomes from swine fecal metagenomes.</title>
        <authorList>
            <person name="Holman D.B."/>
            <person name="Kommadath A."/>
        </authorList>
    </citation>
    <scope>NUCLEOTIDE SEQUENCE [LARGE SCALE GENOMIC DNA]</scope>
    <source>
        <strain evidence="2">SUG147</strain>
    </source>
</reference>
<dbReference type="EMBL" id="JALEMU010000032">
    <property type="protein sequence ID" value="MCI5755032.1"/>
    <property type="molecule type" value="Genomic_DNA"/>
</dbReference>
<dbReference type="AlphaFoldDB" id="A0AAE3FHI4"/>